<dbReference type="Pfam" id="PF13920">
    <property type="entry name" value="zf-C3HC4_3"/>
    <property type="match status" value="1"/>
</dbReference>
<feature type="domain" description="RING-type" evidence="2">
    <location>
        <begin position="581"/>
        <end position="631"/>
    </location>
</feature>
<protein>
    <recommendedName>
        <fullName evidence="2">RING-type domain-containing protein</fullName>
    </recommendedName>
</protein>
<dbReference type="InterPro" id="IPR012334">
    <property type="entry name" value="Pectin_lyas_fold"/>
</dbReference>
<evidence type="ECO:0000313" key="3">
    <source>
        <dbReference type="EMBL" id="KAK8897948.1"/>
    </source>
</evidence>
<dbReference type="SUPFAM" id="SSF57850">
    <property type="entry name" value="RING/U-box"/>
    <property type="match status" value="1"/>
</dbReference>
<gene>
    <name evidence="3" type="ORF">M9Y10_000190</name>
</gene>
<comment type="caution">
    <text evidence="3">The sequence shown here is derived from an EMBL/GenBank/DDBJ whole genome shotgun (WGS) entry which is preliminary data.</text>
</comment>
<keyword evidence="1" id="KW-0479">Metal-binding</keyword>
<reference evidence="3 4" key="1">
    <citation type="submission" date="2024-04" db="EMBL/GenBank/DDBJ databases">
        <title>Tritrichomonas musculus Genome.</title>
        <authorList>
            <person name="Alves-Ferreira E."/>
            <person name="Grigg M."/>
            <person name="Lorenzi H."/>
            <person name="Galac M."/>
        </authorList>
    </citation>
    <scope>NUCLEOTIDE SEQUENCE [LARGE SCALE GENOMIC DNA]</scope>
    <source>
        <strain evidence="3 4">EAF2021</strain>
    </source>
</reference>
<proteinExistence type="predicted"/>
<keyword evidence="1" id="KW-0863">Zinc-finger</keyword>
<evidence type="ECO:0000259" key="2">
    <source>
        <dbReference type="PROSITE" id="PS50089"/>
    </source>
</evidence>
<dbReference type="PANTHER" id="PTHR22996:SF0">
    <property type="entry name" value="RE60872P-RELATED"/>
    <property type="match status" value="1"/>
</dbReference>
<organism evidence="3 4">
    <name type="scientific">Tritrichomonas musculus</name>
    <dbReference type="NCBI Taxonomy" id="1915356"/>
    <lineage>
        <taxon>Eukaryota</taxon>
        <taxon>Metamonada</taxon>
        <taxon>Parabasalia</taxon>
        <taxon>Tritrichomonadida</taxon>
        <taxon>Tritrichomonadidae</taxon>
        <taxon>Tritrichomonas</taxon>
    </lineage>
</organism>
<keyword evidence="1" id="KW-0862">Zinc</keyword>
<sequence length="699" mass="78690">MVSYLPKCFLNDCFIQDKESNICYLKDNARINEPVFLSFTLVFMQKNPKLPVSLFLEWLTINHCQIKFININIKCKIHVTAHATIIAENCTFVPVDSKCECSVEIFANSKGIFKNCHFTNSNKASIAIRDRSEAIFTDCLFDDAANTSILVLDKSTAEINQCTFKTANRFSVYLYRNSTSKINDSKFISQKGKGIFMLTSCQAHIINCIFNECQGGGISIAESSTIYVDRCNFNDIGVTSIHAIKKSTAFIARSHLNKCNGNGVNFDYSNGYVYKCTFQDYIYPAIVCYGQYSNPVIYDSKIKNCSSFAIASRDCASPIFSKLKFANIESNVFSISDFSNVVIQNCVLKNVSKTPFSVFNGAKAIIKQNLISYANIIDNAAILFQSFTQGNATYIKNIVISNKISFVAKVHYFGQTSIDRFKENFLIIIDESHLKLKNISITKGNLMSIDETSQIYIDNNCSYFKEPIVYENFDKEKEEQNEDELIGTCFCSECQSNNLKAEEIIKNKNMINCPKIPKLFDNIVHPSDLPKPLQQIDINVALDEIKKIDNNYDDNSNYISSSENKIDLDAATAGHLNLGVCLKCGKNPADHVAIPCGHKVLCKECAEECKNTQQQADCKCKSKDNSCPLCDTPIKCSTEEFVEQKCVICLDNLCDTTITPCGHRCVCYECATQLMNDKKKCPLCQVRIESYRYIFKIMA</sequence>
<dbReference type="InterPro" id="IPR001841">
    <property type="entry name" value="Znf_RING"/>
</dbReference>
<dbReference type="InterPro" id="IPR045194">
    <property type="entry name" value="MGRN1/RNF157-like"/>
</dbReference>
<dbReference type="PROSITE" id="PS50089">
    <property type="entry name" value="ZF_RING_2"/>
    <property type="match status" value="2"/>
</dbReference>
<evidence type="ECO:0000256" key="1">
    <source>
        <dbReference type="PROSITE-ProRule" id="PRU00175"/>
    </source>
</evidence>
<dbReference type="Pfam" id="PF13229">
    <property type="entry name" value="Beta_helix"/>
    <property type="match status" value="2"/>
</dbReference>
<feature type="domain" description="RING-type" evidence="2">
    <location>
        <begin position="646"/>
        <end position="685"/>
    </location>
</feature>
<evidence type="ECO:0000313" key="4">
    <source>
        <dbReference type="Proteomes" id="UP001470230"/>
    </source>
</evidence>
<dbReference type="Gene3D" id="2.160.20.10">
    <property type="entry name" value="Single-stranded right-handed beta-helix, Pectin lyase-like"/>
    <property type="match status" value="1"/>
</dbReference>
<dbReference type="InterPro" id="IPR011050">
    <property type="entry name" value="Pectin_lyase_fold/virulence"/>
</dbReference>
<keyword evidence="4" id="KW-1185">Reference proteome</keyword>
<dbReference type="SUPFAM" id="SSF51126">
    <property type="entry name" value="Pectin lyase-like"/>
    <property type="match status" value="1"/>
</dbReference>
<dbReference type="Gene3D" id="3.30.40.10">
    <property type="entry name" value="Zinc/RING finger domain, C3HC4 (zinc finger)"/>
    <property type="match status" value="2"/>
</dbReference>
<dbReference type="InterPro" id="IPR039448">
    <property type="entry name" value="Beta_helix"/>
</dbReference>
<dbReference type="EMBL" id="JAPFFF010000001">
    <property type="protein sequence ID" value="KAK8897948.1"/>
    <property type="molecule type" value="Genomic_DNA"/>
</dbReference>
<accession>A0ABR2L4H8</accession>
<name>A0ABR2L4H8_9EUKA</name>
<dbReference type="PANTHER" id="PTHR22996">
    <property type="entry name" value="MAHOGUNIN"/>
    <property type="match status" value="1"/>
</dbReference>
<dbReference type="SMART" id="SM00184">
    <property type="entry name" value="RING"/>
    <property type="match status" value="2"/>
</dbReference>
<dbReference type="Proteomes" id="UP001470230">
    <property type="component" value="Unassembled WGS sequence"/>
</dbReference>
<dbReference type="InterPro" id="IPR013083">
    <property type="entry name" value="Znf_RING/FYVE/PHD"/>
</dbReference>